<evidence type="ECO:0000256" key="4">
    <source>
        <dbReference type="ARBA" id="ARBA00022737"/>
    </source>
</evidence>
<dbReference type="GeneID" id="30964792"/>
<dbReference type="GO" id="GO:0005737">
    <property type="term" value="C:cytoplasm"/>
    <property type="evidence" value="ECO:0007669"/>
    <property type="project" value="UniProtKB-SubCell"/>
</dbReference>
<feature type="domain" description="EF-hand" evidence="6">
    <location>
        <begin position="77"/>
        <end position="112"/>
    </location>
</feature>
<comment type="subcellular location">
    <subcellularLocation>
        <location evidence="1">Cytoplasm</location>
    </subcellularLocation>
</comment>
<dbReference type="OrthoDB" id="186625at2759"/>
<dbReference type="PANTHER" id="PTHR46212:SF3">
    <property type="entry name" value="GH27120P"/>
    <property type="match status" value="1"/>
</dbReference>
<dbReference type="Proteomes" id="UP000095038">
    <property type="component" value="Unassembled WGS sequence"/>
</dbReference>
<keyword evidence="3" id="KW-0479">Metal-binding</keyword>
<dbReference type="CDD" id="cd16180">
    <property type="entry name" value="EFh_PEF_Group_I"/>
    <property type="match status" value="1"/>
</dbReference>
<dbReference type="FunCoup" id="A0A1D2VKV2">
    <property type="interactions" value="30"/>
</dbReference>
<evidence type="ECO:0000256" key="5">
    <source>
        <dbReference type="ARBA" id="ARBA00022837"/>
    </source>
</evidence>
<keyword evidence="2" id="KW-0963">Cytoplasm</keyword>
<dbReference type="RefSeq" id="XP_020048522.1">
    <property type="nucleotide sequence ID" value="XM_020191156.1"/>
</dbReference>
<dbReference type="InterPro" id="IPR002048">
    <property type="entry name" value="EF_hand_dom"/>
</dbReference>
<evidence type="ECO:0000256" key="3">
    <source>
        <dbReference type="ARBA" id="ARBA00022723"/>
    </source>
</evidence>
<dbReference type="InParanoid" id="A0A1D2VKV2"/>
<dbReference type="Gene3D" id="1.10.238.10">
    <property type="entry name" value="EF-hand"/>
    <property type="match status" value="2"/>
</dbReference>
<dbReference type="InterPro" id="IPR011992">
    <property type="entry name" value="EF-hand-dom_pair"/>
</dbReference>
<dbReference type="PROSITE" id="PS00018">
    <property type="entry name" value="EF_HAND_1"/>
    <property type="match status" value="2"/>
</dbReference>
<dbReference type="PANTHER" id="PTHR46212">
    <property type="entry name" value="PEFLIN"/>
    <property type="match status" value="1"/>
</dbReference>
<proteinExistence type="predicted"/>
<accession>A0A1D2VKV2</accession>
<dbReference type="EMBL" id="KV454477">
    <property type="protein sequence ID" value="ODV62215.1"/>
    <property type="molecule type" value="Genomic_DNA"/>
</dbReference>
<keyword evidence="5" id="KW-0106">Calcium</keyword>
<keyword evidence="4" id="KW-0677">Repeat</keyword>
<evidence type="ECO:0000313" key="8">
    <source>
        <dbReference type="Proteomes" id="UP000095038"/>
    </source>
</evidence>
<gene>
    <name evidence="7" type="ORF">ASCRUDRAFT_55293</name>
</gene>
<dbReference type="Pfam" id="PF00036">
    <property type="entry name" value="EF-hand_1"/>
    <property type="match status" value="1"/>
</dbReference>
<dbReference type="InterPro" id="IPR018247">
    <property type="entry name" value="EF_Hand_1_Ca_BS"/>
</dbReference>
<evidence type="ECO:0000259" key="6">
    <source>
        <dbReference type="PROSITE" id="PS50222"/>
    </source>
</evidence>
<dbReference type="SUPFAM" id="SSF47473">
    <property type="entry name" value="EF-hand"/>
    <property type="match status" value="1"/>
</dbReference>
<dbReference type="Pfam" id="PF13499">
    <property type="entry name" value="EF-hand_7"/>
    <property type="match status" value="1"/>
</dbReference>
<name>A0A1D2VKV2_9ASCO</name>
<dbReference type="PROSITE" id="PS50222">
    <property type="entry name" value="EF_HAND_2"/>
    <property type="match status" value="2"/>
</dbReference>
<evidence type="ECO:0000313" key="7">
    <source>
        <dbReference type="EMBL" id="ODV62215.1"/>
    </source>
</evidence>
<organism evidence="7 8">
    <name type="scientific">Ascoidea rubescens DSM 1968</name>
    <dbReference type="NCBI Taxonomy" id="1344418"/>
    <lineage>
        <taxon>Eukaryota</taxon>
        <taxon>Fungi</taxon>
        <taxon>Dikarya</taxon>
        <taxon>Ascomycota</taxon>
        <taxon>Saccharomycotina</taxon>
        <taxon>Saccharomycetes</taxon>
        <taxon>Ascoideaceae</taxon>
        <taxon>Ascoidea</taxon>
    </lineage>
</organism>
<dbReference type="AlphaFoldDB" id="A0A1D2VKV2"/>
<dbReference type="STRING" id="1344418.A0A1D2VKV2"/>
<dbReference type="InterPro" id="IPR051426">
    <property type="entry name" value="Peflin/Sorcin_CaBP"/>
</dbReference>
<reference evidence="8" key="1">
    <citation type="submission" date="2016-05" db="EMBL/GenBank/DDBJ databases">
        <title>Comparative genomics of biotechnologically important yeasts.</title>
        <authorList>
            <consortium name="DOE Joint Genome Institute"/>
            <person name="Riley R."/>
            <person name="Haridas S."/>
            <person name="Wolfe K.H."/>
            <person name="Lopes M.R."/>
            <person name="Hittinger C.T."/>
            <person name="Goker M."/>
            <person name="Salamov A."/>
            <person name="Wisecaver J."/>
            <person name="Long T.M."/>
            <person name="Aerts A.L."/>
            <person name="Barry K."/>
            <person name="Choi C."/>
            <person name="Clum A."/>
            <person name="Coughlan A.Y."/>
            <person name="Deshpande S."/>
            <person name="Douglass A.P."/>
            <person name="Hanson S.J."/>
            <person name="Klenk H.-P."/>
            <person name="Labutti K."/>
            <person name="Lapidus A."/>
            <person name="Lindquist E."/>
            <person name="Lipzen A."/>
            <person name="Meier-Kolthoff J.P."/>
            <person name="Ohm R.A."/>
            <person name="Otillar R.P."/>
            <person name="Pangilinan J."/>
            <person name="Peng Y."/>
            <person name="Rokas A."/>
            <person name="Rosa C.A."/>
            <person name="Scheuner C."/>
            <person name="Sibirny A.A."/>
            <person name="Slot J.C."/>
            <person name="Stielow J.B."/>
            <person name="Sun H."/>
            <person name="Kurtzman C.P."/>
            <person name="Blackwell M."/>
            <person name="Grigoriev I.V."/>
            <person name="Jeffries T.W."/>
        </authorList>
    </citation>
    <scope>NUCLEOTIDE SEQUENCE [LARGE SCALE GENOMIC DNA]</scope>
    <source>
        <strain evidence="8">DSM 1968</strain>
    </source>
</reference>
<sequence>MVQKTSDVEKLEIQLKKLFDTVDVNKSGKLTEKELSRALYNTDYSKFEISTISLMIKLFDKDGSGDVDFKEFYNLWNYITHWRKVFQIYDKDKSNTITFSEYQETLKSFGYRLSIDTSLYIFRKFSNNNSSSAFEMKFDLYVESLIWLLKCTNSFKKYDSEGSGIGVIPFEKFVLEVLSFR</sequence>
<keyword evidence="8" id="KW-1185">Reference proteome</keyword>
<feature type="domain" description="EF-hand" evidence="6">
    <location>
        <begin position="10"/>
        <end position="45"/>
    </location>
</feature>
<dbReference type="SMART" id="SM00054">
    <property type="entry name" value="EFh"/>
    <property type="match status" value="3"/>
</dbReference>
<dbReference type="GO" id="GO:0005509">
    <property type="term" value="F:calcium ion binding"/>
    <property type="evidence" value="ECO:0007669"/>
    <property type="project" value="InterPro"/>
</dbReference>
<protein>
    <submittedName>
        <fullName evidence="7">EF-hand</fullName>
    </submittedName>
</protein>
<dbReference type="GO" id="GO:0048306">
    <property type="term" value="F:calcium-dependent protein binding"/>
    <property type="evidence" value="ECO:0007669"/>
    <property type="project" value="UniProtKB-ARBA"/>
</dbReference>
<evidence type="ECO:0000256" key="1">
    <source>
        <dbReference type="ARBA" id="ARBA00004496"/>
    </source>
</evidence>
<evidence type="ECO:0000256" key="2">
    <source>
        <dbReference type="ARBA" id="ARBA00022490"/>
    </source>
</evidence>